<feature type="chain" id="PRO_5042549649" evidence="1">
    <location>
        <begin position="22"/>
        <end position="141"/>
    </location>
</feature>
<dbReference type="GeneID" id="87889676"/>
<keyword evidence="1" id="KW-0732">Signal</keyword>
<sequence>MFTSLSLIVLLGQPLFWMLEAVVDASAALGCFSKIQAFLSKAPRAEHRVIIPCHSSGSLRGVDAKTDGSDIQPAVPTGNVELQELAPAGDSQDKVDVTVRNASFSWPTDGPGLLDRINMDVRESGQKQRVLGPSLAIQLAF</sequence>
<dbReference type="Proteomes" id="UP001273166">
    <property type="component" value="Unassembled WGS sequence"/>
</dbReference>
<name>A0AAJ0H268_9PEZI</name>
<gene>
    <name evidence="2" type="ORF">B0T15DRAFT_571021</name>
</gene>
<accession>A0AAJ0H268</accession>
<reference evidence="2" key="1">
    <citation type="journal article" date="2023" name="Mol. Phylogenet. Evol.">
        <title>Genome-scale phylogeny and comparative genomics of the fungal order Sordariales.</title>
        <authorList>
            <person name="Hensen N."/>
            <person name="Bonometti L."/>
            <person name="Westerberg I."/>
            <person name="Brannstrom I.O."/>
            <person name="Guillou S."/>
            <person name="Cros-Aarteil S."/>
            <person name="Calhoun S."/>
            <person name="Haridas S."/>
            <person name="Kuo A."/>
            <person name="Mondo S."/>
            <person name="Pangilinan J."/>
            <person name="Riley R."/>
            <person name="LaButti K."/>
            <person name="Andreopoulos B."/>
            <person name="Lipzen A."/>
            <person name="Chen C."/>
            <person name="Yan M."/>
            <person name="Daum C."/>
            <person name="Ng V."/>
            <person name="Clum A."/>
            <person name="Steindorff A."/>
            <person name="Ohm R.A."/>
            <person name="Martin F."/>
            <person name="Silar P."/>
            <person name="Natvig D.O."/>
            <person name="Lalanne C."/>
            <person name="Gautier V."/>
            <person name="Ament-Velasquez S.L."/>
            <person name="Kruys A."/>
            <person name="Hutchinson M.I."/>
            <person name="Powell A.J."/>
            <person name="Barry K."/>
            <person name="Miller A.N."/>
            <person name="Grigoriev I.V."/>
            <person name="Debuchy R."/>
            <person name="Gladieux P."/>
            <person name="Hiltunen Thoren M."/>
            <person name="Johannesson H."/>
        </authorList>
    </citation>
    <scope>NUCLEOTIDE SEQUENCE</scope>
    <source>
        <strain evidence="2">CBS 333.67</strain>
    </source>
</reference>
<proteinExistence type="predicted"/>
<reference evidence="2" key="2">
    <citation type="submission" date="2023-06" db="EMBL/GenBank/DDBJ databases">
        <authorList>
            <consortium name="Lawrence Berkeley National Laboratory"/>
            <person name="Mondo S.J."/>
            <person name="Hensen N."/>
            <person name="Bonometti L."/>
            <person name="Westerberg I."/>
            <person name="Brannstrom I.O."/>
            <person name="Guillou S."/>
            <person name="Cros-Aarteil S."/>
            <person name="Calhoun S."/>
            <person name="Haridas S."/>
            <person name="Kuo A."/>
            <person name="Pangilinan J."/>
            <person name="Riley R."/>
            <person name="Labutti K."/>
            <person name="Andreopoulos B."/>
            <person name="Lipzen A."/>
            <person name="Chen C."/>
            <person name="Yanf M."/>
            <person name="Daum C."/>
            <person name="Ng V."/>
            <person name="Clum A."/>
            <person name="Steindorff A."/>
            <person name="Ohm R."/>
            <person name="Martin F."/>
            <person name="Silar P."/>
            <person name="Natvig D."/>
            <person name="Lalanne C."/>
            <person name="Gautier V."/>
            <person name="Ament-Velasquez S.L."/>
            <person name="Kruys A."/>
            <person name="Hutchinson M.I."/>
            <person name="Powell A.J."/>
            <person name="Barry K."/>
            <person name="Miller A.N."/>
            <person name="Grigoriev I.V."/>
            <person name="Debuchy R."/>
            <person name="Gladieux P."/>
            <person name="Thoren M.H."/>
            <person name="Johannesson H."/>
        </authorList>
    </citation>
    <scope>NUCLEOTIDE SEQUENCE</scope>
    <source>
        <strain evidence="2">CBS 333.67</strain>
    </source>
</reference>
<dbReference type="EMBL" id="JAUDZG010000001">
    <property type="protein sequence ID" value="KAK3310449.1"/>
    <property type="molecule type" value="Genomic_DNA"/>
</dbReference>
<dbReference type="AlphaFoldDB" id="A0AAJ0H268"/>
<dbReference type="RefSeq" id="XP_062726229.1">
    <property type="nucleotide sequence ID" value="XM_062870847.1"/>
</dbReference>
<organism evidence="2 3">
    <name type="scientific">Chaetomium strumarium</name>
    <dbReference type="NCBI Taxonomy" id="1170767"/>
    <lineage>
        <taxon>Eukaryota</taxon>
        <taxon>Fungi</taxon>
        <taxon>Dikarya</taxon>
        <taxon>Ascomycota</taxon>
        <taxon>Pezizomycotina</taxon>
        <taxon>Sordariomycetes</taxon>
        <taxon>Sordariomycetidae</taxon>
        <taxon>Sordariales</taxon>
        <taxon>Chaetomiaceae</taxon>
        <taxon>Chaetomium</taxon>
    </lineage>
</organism>
<feature type="signal peptide" evidence="1">
    <location>
        <begin position="1"/>
        <end position="21"/>
    </location>
</feature>
<evidence type="ECO:0000256" key="1">
    <source>
        <dbReference type="SAM" id="SignalP"/>
    </source>
</evidence>
<keyword evidence="3" id="KW-1185">Reference proteome</keyword>
<protein>
    <submittedName>
        <fullName evidence="2">Uncharacterized protein</fullName>
    </submittedName>
</protein>
<comment type="caution">
    <text evidence="2">The sequence shown here is derived from an EMBL/GenBank/DDBJ whole genome shotgun (WGS) entry which is preliminary data.</text>
</comment>
<evidence type="ECO:0000313" key="3">
    <source>
        <dbReference type="Proteomes" id="UP001273166"/>
    </source>
</evidence>
<evidence type="ECO:0000313" key="2">
    <source>
        <dbReference type="EMBL" id="KAK3310449.1"/>
    </source>
</evidence>